<reference evidence="1" key="2">
    <citation type="submission" date="2021-01" db="EMBL/GenBank/DDBJ databases">
        <authorList>
            <person name="Kang M."/>
        </authorList>
    </citation>
    <scope>NUCLEOTIDE SEQUENCE</scope>
    <source>
        <strain evidence="1">KACC 17527</strain>
    </source>
</reference>
<dbReference type="InterPro" id="IPR016181">
    <property type="entry name" value="Acyl_CoA_acyltransferase"/>
</dbReference>
<proteinExistence type="predicted"/>
<dbReference type="Proteomes" id="UP000630528">
    <property type="component" value="Unassembled WGS sequence"/>
</dbReference>
<accession>A0A934TS29</accession>
<dbReference type="RefSeq" id="WP_201170553.1">
    <property type="nucleotide sequence ID" value="NZ_JAEPWM010000003.1"/>
</dbReference>
<organism evidence="1 2">
    <name type="scientific">Ramlibacter ginsenosidimutans</name>
    <dbReference type="NCBI Taxonomy" id="502333"/>
    <lineage>
        <taxon>Bacteria</taxon>
        <taxon>Pseudomonadati</taxon>
        <taxon>Pseudomonadota</taxon>
        <taxon>Betaproteobacteria</taxon>
        <taxon>Burkholderiales</taxon>
        <taxon>Comamonadaceae</taxon>
        <taxon>Ramlibacter</taxon>
    </lineage>
</organism>
<evidence type="ECO:0000313" key="1">
    <source>
        <dbReference type="EMBL" id="MBK6006551.1"/>
    </source>
</evidence>
<protein>
    <submittedName>
        <fullName evidence="1">N-acetyltransferase</fullName>
    </submittedName>
</protein>
<dbReference type="Gene3D" id="3.40.630.30">
    <property type="match status" value="1"/>
</dbReference>
<reference evidence="1" key="1">
    <citation type="journal article" date="2012" name="J. Microbiol. Biotechnol.">
        <title>Ramlibacter ginsenosidimutans sp. nov., with ginsenoside-converting activity.</title>
        <authorList>
            <person name="Wang L."/>
            <person name="An D.S."/>
            <person name="Kim S.G."/>
            <person name="Jin F.X."/>
            <person name="Kim S.C."/>
            <person name="Lee S.T."/>
            <person name="Im W.T."/>
        </authorList>
    </citation>
    <scope>NUCLEOTIDE SEQUENCE</scope>
    <source>
        <strain evidence="1">KACC 17527</strain>
    </source>
</reference>
<dbReference type="Pfam" id="PF04339">
    <property type="entry name" value="FemAB_like"/>
    <property type="match status" value="1"/>
</dbReference>
<dbReference type="AlphaFoldDB" id="A0A934TS29"/>
<gene>
    <name evidence="1" type="ORF">JJB11_10650</name>
</gene>
<dbReference type="PANTHER" id="PTHR47017">
    <property type="entry name" value="ACYL-COA"/>
    <property type="match status" value="1"/>
</dbReference>
<comment type="caution">
    <text evidence="1">The sequence shown here is derived from an EMBL/GenBank/DDBJ whole genome shotgun (WGS) entry which is preliminary data.</text>
</comment>
<keyword evidence="2" id="KW-1185">Reference proteome</keyword>
<sequence length="413" mass="46361">MTLSCAVQIVSAISDVPDLSNDYVTRVLATPSDVDAAQWNALLALAGGSPFMRQEYLAALHDSGSAVRDTGWSPQFLTLWRDGELQAACPLYLKSHSYGEYVFDWAWANAYEQHGLRYYPKALTAVPFTPVPGPRLLARDAAARVALVRSVLAWCKQKKVSSWHALFADDEDVAACEQAGLMLRHTVQFHWINEGPGGGADARYADFDAFLASLTQEKRKKIRQERRKVAEAGVRFRHARGAAITPGDWDFFYRCYERTYLEHGNPPYLTRDFFRRMAASMPENWLLFIAERGGQPIASSLIGIEDGVAYGRYWGALQRVDCLHFEACYYQPLQWCIDHGFQRFEGGAQGEHKMARALMPVKTTSAHWLAHPAFADAVEKFLQREGRGIENYMEHLEERSPFRHGDGGGGGSS</sequence>
<evidence type="ECO:0000313" key="2">
    <source>
        <dbReference type="Proteomes" id="UP000630528"/>
    </source>
</evidence>
<name>A0A934TS29_9BURK</name>
<dbReference type="SUPFAM" id="SSF55729">
    <property type="entry name" value="Acyl-CoA N-acyltransferases (Nat)"/>
    <property type="match status" value="1"/>
</dbReference>
<dbReference type="EMBL" id="JAEPWM010000003">
    <property type="protein sequence ID" value="MBK6006551.1"/>
    <property type="molecule type" value="Genomic_DNA"/>
</dbReference>
<dbReference type="InterPro" id="IPR007434">
    <property type="entry name" value="FemAB-like"/>
</dbReference>
<dbReference type="PANTHER" id="PTHR47017:SF1">
    <property type="entry name" value="ACYL-COA"/>
    <property type="match status" value="1"/>
</dbReference>